<dbReference type="InterPro" id="IPR036907">
    <property type="entry name" value="5'-Nucleotdase_C_sf"/>
</dbReference>
<evidence type="ECO:0000256" key="1">
    <source>
        <dbReference type="ARBA" id="ARBA00022729"/>
    </source>
</evidence>
<organism evidence="5 6">
    <name type="scientific">Paenibacillus terreus</name>
    <dbReference type="NCBI Taxonomy" id="1387834"/>
    <lineage>
        <taxon>Bacteria</taxon>
        <taxon>Bacillati</taxon>
        <taxon>Bacillota</taxon>
        <taxon>Bacilli</taxon>
        <taxon>Bacillales</taxon>
        <taxon>Paenibacillaceae</taxon>
        <taxon>Paenibacillus</taxon>
    </lineage>
</organism>
<feature type="chain" id="PRO_5044963120" evidence="2">
    <location>
        <begin position="24"/>
        <end position="622"/>
    </location>
</feature>
<dbReference type="EMBL" id="JBHILM010000001">
    <property type="protein sequence ID" value="MFB5679441.1"/>
    <property type="molecule type" value="Genomic_DNA"/>
</dbReference>
<feature type="region of interest" description="Disordered" evidence="3">
    <location>
        <begin position="519"/>
        <end position="572"/>
    </location>
</feature>
<reference evidence="5 6" key="1">
    <citation type="submission" date="2024-09" db="EMBL/GenBank/DDBJ databases">
        <authorList>
            <person name="Ruan L."/>
        </authorList>
    </citation>
    <scope>NUCLEOTIDE SEQUENCE [LARGE SCALE GENOMIC DNA]</scope>
    <source>
        <strain evidence="5 6">D33</strain>
    </source>
</reference>
<gene>
    <name evidence="5" type="ORF">ACE3NQ_00770</name>
</gene>
<dbReference type="PANTHER" id="PTHR11575:SF24">
    <property type="entry name" value="5'-NUCLEOTIDASE"/>
    <property type="match status" value="1"/>
</dbReference>
<dbReference type="InterPro" id="IPR018392">
    <property type="entry name" value="LysM"/>
</dbReference>
<dbReference type="SUPFAM" id="SSF56300">
    <property type="entry name" value="Metallo-dependent phosphatases"/>
    <property type="match status" value="1"/>
</dbReference>
<dbReference type="InterPro" id="IPR004843">
    <property type="entry name" value="Calcineurin-like_PHP"/>
</dbReference>
<dbReference type="SUPFAM" id="SSF54106">
    <property type="entry name" value="LysM domain"/>
    <property type="match status" value="1"/>
</dbReference>
<comment type="similarity">
    <text evidence="2">Belongs to the 5'-nucleotidase family.</text>
</comment>
<dbReference type="Gene3D" id="3.90.780.10">
    <property type="entry name" value="5'-Nucleotidase, C-terminal domain"/>
    <property type="match status" value="1"/>
</dbReference>
<feature type="compositionally biased region" description="Pro residues" evidence="3">
    <location>
        <begin position="528"/>
        <end position="550"/>
    </location>
</feature>
<dbReference type="Pfam" id="PF00149">
    <property type="entry name" value="Metallophos"/>
    <property type="match status" value="1"/>
</dbReference>
<dbReference type="SMART" id="SM00257">
    <property type="entry name" value="LysM"/>
    <property type="match status" value="1"/>
</dbReference>
<dbReference type="RefSeq" id="WP_375523283.1">
    <property type="nucleotide sequence ID" value="NZ_JBHILM010000001.1"/>
</dbReference>
<feature type="signal peptide" evidence="2">
    <location>
        <begin position="1"/>
        <end position="23"/>
    </location>
</feature>
<dbReference type="PROSITE" id="PS51782">
    <property type="entry name" value="LYSM"/>
    <property type="match status" value="1"/>
</dbReference>
<evidence type="ECO:0000313" key="6">
    <source>
        <dbReference type="Proteomes" id="UP001580407"/>
    </source>
</evidence>
<accession>A0ABV5B175</accession>
<protein>
    <submittedName>
        <fullName evidence="5">5'-nucleotidase C-terminal domain-containing protein</fullName>
    </submittedName>
</protein>
<keyword evidence="2" id="KW-0547">Nucleotide-binding</keyword>
<comment type="caution">
    <text evidence="5">The sequence shown here is derived from an EMBL/GenBank/DDBJ whole genome shotgun (WGS) entry which is preliminary data.</text>
</comment>
<dbReference type="SUPFAM" id="SSF55816">
    <property type="entry name" value="5'-nucleotidase (syn. UDP-sugar hydrolase), C-terminal domain"/>
    <property type="match status" value="1"/>
</dbReference>
<feature type="domain" description="LysM" evidence="4">
    <location>
        <begin position="576"/>
        <end position="620"/>
    </location>
</feature>
<dbReference type="InterPro" id="IPR029052">
    <property type="entry name" value="Metallo-depent_PP-like"/>
</dbReference>
<dbReference type="Pfam" id="PF02872">
    <property type="entry name" value="5_nucleotid_C"/>
    <property type="match status" value="1"/>
</dbReference>
<keyword evidence="2" id="KW-0378">Hydrolase</keyword>
<dbReference type="InterPro" id="IPR036779">
    <property type="entry name" value="LysM_dom_sf"/>
</dbReference>
<dbReference type="CDD" id="cd00845">
    <property type="entry name" value="MPP_UshA_N_like"/>
    <property type="match status" value="1"/>
</dbReference>
<dbReference type="Gene3D" id="3.10.350.10">
    <property type="entry name" value="LysM domain"/>
    <property type="match status" value="1"/>
</dbReference>
<dbReference type="Proteomes" id="UP001580407">
    <property type="component" value="Unassembled WGS sequence"/>
</dbReference>
<keyword evidence="1 2" id="KW-0732">Signal</keyword>
<sequence>MNQKKRFASALLSATVLFGSFGAAVSAAPATDGAAAPEGSKHITILHTNDVHSHAVENGEEMGYAKLAGIIDKYRSENPDSLLLDDGDAVHGTTFATLVNGESVVKVMNEMGYDAMAPGNHEFNYGWQHLVKLAGELKFPMLSANVKQTDGSRLFEPYTIKEIDGVKIGIIGLTTPETAYKTNPKNVEGIEFADPVKETQAMVNEIKDKVDVVVVLGHIGQDEASTDTSLKIAQQVSGIDVFIDGHSHTVLQDGLVGGNGTLIASAGEYSKFLGVVDLYLDEKNEVISKKATLVDSKEAADIKPDADVAALVKSIQDEQKPILEEKVATSAVNLNGERENVRAGETNLGDLIADAIRDVSGADVALTNGGGIRTSIPAGDVTKGQVISVLPFGNQVVTLEVTGADIKAALENGVSAYPEPSGGFPQVSGMTFKIDTSAAAGNRVTSLMIGGKPYDPAAKYTLATNDFTAVGGDQYTMFTKYPQAGMFGSMDEALINYMQELGAANVQADGRITEVAAGGSTEVEVEPAPTPAPAPQPAPTPVPETAPTPAPVVEKPAPVPAPKPSTSKAQDTAAGEVYVVKSGDTLYAIAKQYGTTWQQLQKLNKIKNAHWIYPGQKIKIPA</sequence>
<keyword evidence="6" id="KW-1185">Reference proteome</keyword>
<name>A0ABV5B175_9BACL</name>
<dbReference type="Gene3D" id="3.60.21.10">
    <property type="match status" value="1"/>
</dbReference>
<evidence type="ECO:0000256" key="3">
    <source>
        <dbReference type="SAM" id="MobiDB-lite"/>
    </source>
</evidence>
<proteinExistence type="inferred from homology"/>
<dbReference type="InterPro" id="IPR006179">
    <property type="entry name" value="5_nucleotidase/apyrase"/>
</dbReference>
<evidence type="ECO:0000259" key="4">
    <source>
        <dbReference type="PROSITE" id="PS51782"/>
    </source>
</evidence>
<evidence type="ECO:0000313" key="5">
    <source>
        <dbReference type="EMBL" id="MFB5679441.1"/>
    </source>
</evidence>
<dbReference type="PANTHER" id="PTHR11575">
    <property type="entry name" value="5'-NUCLEOTIDASE-RELATED"/>
    <property type="match status" value="1"/>
</dbReference>
<dbReference type="CDD" id="cd00118">
    <property type="entry name" value="LysM"/>
    <property type="match status" value="1"/>
</dbReference>
<dbReference type="PRINTS" id="PR01607">
    <property type="entry name" value="APYRASEFAMLY"/>
</dbReference>
<dbReference type="InterPro" id="IPR008334">
    <property type="entry name" value="5'-Nucleotdase_C"/>
</dbReference>
<evidence type="ECO:0000256" key="2">
    <source>
        <dbReference type="RuleBase" id="RU362119"/>
    </source>
</evidence>
<dbReference type="Pfam" id="PF01476">
    <property type="entry name" value="LysM"/>
    <property type="match status" value="1"/>
</dbReference>